<gene>
    <name evidence="1" type="ORF">BHU72_13130</name>
</gene>
<accession>A0A1E5L8U2</accession>
<dbReference type="EMBL" id="MJAT01000003">
    <property type="protein sequence ID" value="OEH86546.1"/>
    <property type="molecule type" value="Genomic_DNA"/>
</dbReference>
<dbReference type="Pfam" id="PF14398">
    <property type="entry name" value="ATPgrasp_YheCD"/>
    <property type="match status" value="1"/>
</dbReference>
<evidence type="ECO:0008006" key="3">
    <source>
        <dbReference type="Google" id="ProtNLM"/>
    </source>
</evidence>
<dbReference type="OrthoDB" id="7869153at2"/>
<evidence type="ECO:0000313" key="2">
    <source>
        <dbReference type="Proteomes" id="UP000095255"/>
    </source>
</evidence>
<dbReference type="InterPro" id="IPR026838">
    <property type="entry name" value="YheC/D"/>
</dbReference>
<reference evidence="1 2" key="1">
    <citation type="submission" date="2016-09" db="EMBL/GenBank/DDBJ databases">
        <title>Desulfuribacillus arsenicus sp. nov., an obligately anaerobic, dissimilatory arsenic- and antimonate-reducing bacterium isolated from anoxic sediments.</title>
        <authorList>
            <person name="Abin C.A."/>
            <person name="Hollibaugh J.T."/>
        </authorList>
    </citation>
    <scope>NUCLEOTIDE SEQUENCE [LARGE SCALE GENOMIC DNA]</scope>
    <source>
        <strain evidence="1 2">MLFW-2</strain>
    </source>
</reference>
<keyword evidence="2" id="KW-1185">Reference proteome</keyword>
<dbReference type="AlphaFoldDB" id="A0A1E5L8U2"/>
<protein>
    <recommendedName>
        <fullName evidence="3">ATP-grasp domain-containing protein</fullName>
    </recommendedName>
</protein>
<name>A0A1E5L8U2_9FIRM</name>
<dbReference type="RefSeq" id="WP_069701141.1">
    <property type="nucleotide sequence ID" value="NZ_MJAT01000003.1"/>
</dbReference>
<dbReference type="Gene3D" id="3.30.470.20">
    <property type="entry name" value="ATP-grasp fold, B domain"/>
    <property type="match status" value="1"/>
</dbReference>
<dbReference type="STRING" id="1390249.BHU72_13130"/>
<evidence type="ECO:0000313" key="1">
    <source>
        <dbReference type="EMBL" id="OEH86546.1"/>
    </source>
</evidence>
<dbReference type="Proteomes" id="UP000095255">
    <property type="component" value="Unassembled WGS sequence"/>
</dbReference>
<sequence length="354" mass="41477">MGKPYLGILIGNRDRNAILNGEGYEKVDLYLDAAKKYGLQICFFRFNDIDMKSNVVIAKFPKGHNTWTTRKISVPKVIHNRAVYGTRQQNQIVKLRKRGFVLFNGWNTYSKLKIHQLLEKHRSLKAYSPITRLFTKRNLNYFCRFSSFFLKPDRGAVGKGIVKLSKVEANLWRITHQNKNRKLIFEKTKEELFDFLVRYTKGSRCILQQTIVLQTYNKRPFDIRVSVQKNFEGKWQVTGMVAKVAGKGHYLSNVFQGGTVKRLDEIYWNSSYLRIKNKISTVALQIIRYLEKNLSNLSDVGFDFGVDDEERIYFIEMNSRDQRYSFLLAGMEQTFQETYENPIAYGKYLISQNL</sequence>
<organism evidence="1 2">
    <name type="scientific">Desulfuribacillus stibiiarsenatis</name>
    <dbReference type="NCBI Taxonomy" id="1390249"/>
    <lineage>
        <taxon>Bacteria</taxon>
        <taxon>Bacillati</taxon>
        <taxon>Bacillota</taxon>
        <taxon>Desulfuribacillia</taxon>
        <taxon>Desulfuribacillales</taxon>
        <taxon>Desulfuribacillaceae</taxon>
        <taxon>Desulfuribacillus</taxon>
    </lineage>
</organism>
<dbReference type="SUPFAM" id="SSF56059">
    <property type="entry name" value="Glutathione synthetase ATP-binding domain-like"/>
    <property type="match status" value="1"/>
</dbReference>
<proteinExistence type="predicted"/>
<comment type="caution">
    <text evidence="1">The sequence shown here is derived from an EMBL/GenBank/DDBJ whole genome shotgun (WGS) entry which is preliminary data.</text>
</comment>